<evidence type="ECO:0000259" key="6">
    <source>
        <dbReference type="PROSITE" id="PS50977"/>
    </source>
</evidence>
<evidence type="ECO:0000256" key="1">
    <source>
        <dbReference type="ARBA" id="ARBA00022491"/>
    </source>
</evidence>
<feature type="domain" description="HTH tetR-type" evidence="6">
    <location>
        <begin position="20"/>
        <end position="80"/>
    </location>
</feature>
<dbReference type="InterPro" id="IPR009057">
    <property type="entry name" value="Homeodomain-like_sf"/>
</dbReference>
<protein>
    <submittedName>
        <fullName evidence="7">Helix-turn-helix transcriptional regulator</fullName>
    </submittedName>
</protein>
<organism evidence="7 8">
    <name type="scientific">Cellulomonas hominis</name>
    <dbReference type="NCBI Taxonomy" id="156981"/>
    <lineage>
        <taxon>Bacteria</taxon>
        <taxon>Bacillati</taxon>
        <taxon>Actinomycetota</taxon>
        <taxon>Actinomycetes</taxon>
        <taxon>Micrococcales</taxon>
        <taxon>Cellulomonadaceae</taxon>
        <taxon>Cellulomonas</taxon>
    </lineage>
</organism>
<feature type="DNA-binding region" description="H-T-H motif" evidence="5">
    <location>
        <begin position="43"/>
        <end position="62"/>
    </location>
</feature>
<evidence type="ECO:0000256" key="5">
    <source>
        <dbReference type="PROSITE-ProRule" id="PRU00335"/>
    </source>
</evidence>
<dbReference type="Gene3D" id="1.10.357.10">
    <property type="entry name" value="Tetracycline Repressor, domain 2"/>
    <property type="match status" value="1"/>
</dbReference>
<evidence type="ECO:0000313" key="7">
    <source>
        <dbReference type="EMBL" id="TKR23512.1"/>
    </source>
</evidence>
<keyword evidence="2" id="KW-0805">Transcription regulation</keyword>
<keyword evidence="4" id="KW-0804">Transcription</keyword>
<dbReference type="Pfam" id="PF00440">
    <property type="entry name" value="TetR_N"/>
    <property type="match status" value="1"/>
</dbReference>
<accession>A0A7Z8JYL4</accession>
<evidence type="ECO:0000256" key="3">
    <source>
        <dbReference type="ARBA" id="ARBA00023125"/>
    </source>
</evidence>
<dbReference type="InterPro" id="IPR050109">
    <property type="entry name" value="HTH-type_TetR-like_transc_reg"/>
</dbReference>
<dbReference type="PROSITE" id="PS50977">
    <property type="entry name" value="HTH_TETR_2"/>
    <property type="match status" value="1"/>
</dbReference>
<name>A0A7Z8JYL4_9CELL</name>
<dbReference type="InterPro" id="IPR001647">
    <property type="entry name" value="HTH_TetR"/>
</dbReference>
<dbReference type="OrthoDB" id="7505659at2"/>
<evidence type="ECO:0000313" key="8">
    <source>
        <dbReference type="Proteomes" id="UP000308121"/>
    </source>
</evidence>
<dbReference type="GO" id="GO:0000976">
    <property type="term" value="F:transcription cis-regulatory region binding"/>
    <property type="evidence" value="ECO:0007669"/>
    <property type="project" value="TreeGrafter"/>
</dbReference>
<evidence type="ECO:0000256" key="4">
    <source>
        <dbReference type="ARBA" id="ARBA00023163"/>
    </source>
</evidence>
<dbReference type="Proteomes" id="UP000308121">
    <property type="component" value="Unassembled WGS sequence"/>
</dbReference>
<evidence type="ECO:0000256" key="2">
    <source>
        <dbReference type="ARBA" id="ARBA00023015"/>
    </source>
</evidence>
<dbReference type="PANTHER" id="PTHR30055:SF175">
    <property type="entry name" value="HTH-TYPE TRANSCRIPTIONAL REPRESSOR KSTR2"/>
    <property type="match status" value="1"/>
</dbReference>
<dbReference type="SUPFAM" id="SSF46689">
    <property type="entry name" value="Homeodomain-like"/>
    <property type="match status" value="1"/>
</dbReference>
<sequence length="216" mass="24322">MTTQHQDPPAARRRVRLTPEQRQAQILEAATRLIARHGFTGMALADVAQEVGLTQAGLLHHVGSKEGLLELVVSQLYDRRGTPDDYVATGDPAATHPDGISLPGYFRFLVGFNAARPELLRLYTVLGVEASSPEHPAHRYFLDRPDQVWGFYRGFTWRLPPEAGPFDGLRDLVEMTIEAMDGLQIRSFRLPAVDLVTEWAKFERVLYPSPVWDGYR</sequence>
<keyword evidence="3 5" id="KW-0238">DNA-binding</keyword>
<keyword evidence="1" id="KW-0678">Repressor</keyword>
<dbReference type="RefSeq" id="WP_154729691.1">
    <property type="nucleotide sequence ID" value="NZ_SZYE01000078.1"/>
</dbReference>
<gene>
    <name evidence="7" type="ORF">FA014_10795</name>
</gene>
<dbReference type="GO" id="GO:0003700">
    <property type="term" value="F:DNA-binding transcription factor activity"/>
    <property type="evidence" value="ECO:0007669"/>
    <property type="project" value="TreeGrafter"/>
</dbReference>
<dbReference type="AlphaFoldDB" id="A0A7Z8JYL4"/>
<dbReference type="PRINTS" id="PR00455">
    <property type="entry name" value="HTHTETR"/>
</dbReference>
<reference evidence="7 8" key="1">
    <citation type="submission" date="2019-05" db="EMBL/GenBank/DDBJ databases">
        <title>Genome sequence of Cellulomonas hominis strain CS1.</title>
        <authorList>
            <person name="Belmont J."/>
            <person name="Maclea K.S."/>
        </authorList>
    </citation>
    <scope>NUCLEOTIDE SEQUENCE [LARGE SCALE GENOMIC DNA]</scope>
    <source>
        <strain evidence="7 8">CS1</strain>
    </source>
</reference>
<proteinExistence type="predicted"/>
<dbReference type="PANTHER" id="PTHR30055">
    <property type="entry name" value="HTH-TYPE TRANSCRIPTIONAL REGULATOR RUTR"/>
    <property type="match status" value="1"/>
</dbReference>
<comment type="caution">
    <text evidence="7">The sequence shown here is derived from an EMBL/GenBank/DDBJ whole genome shotgun (WGS) entry which is preliminary data.</text>
</comment>
<dbReference type="EMBL" id="SZYE01000078">
    <property type="protein sequence ID" value="TKR23512.1"/>
    <property type="molecule type" value="Genomic_DNA"/>
</dbReference>